<dbReference type="PROSITE" id="PS50943">
    <property type="entry name" value="HTH_CROC1"/>
    <property type="match status" value="1"/>
</dbReference>
<dbReference type="AlphaFoldDB" id="A0A6H0UJQ9"/>
<dbReference type="PANTHER" id="PTHR46558">
    <property type="entry name" value="TRACRIPTIONAL REGULATORY PROTEIN-RELATED-RELATED"/>
    <property type="match status" value="1"/>
</dbReference>
<dbReference type="Gene3D" id="1.10.260.40">
    <property type="entry name" value="lambda repressor-like DNA-binding domains"/>
    <property type="match status" value="1"/>
</dbReference>
<evidence type="ECO:0000259" key="2">
    <source>
        <dbReference type="PROSITE" id="PS50943"/>
    </source>
</evidence>
<proteinExistence type="predicted"/>
<dbReference type="SUPFAM" id="SSF47413">
    <property type="entry name" value="lambda repressor-like DNA-binding domains"/>
    <property type="match status" value="1"/>
</dbReference>
<dbReference type="EMBL" id="CP047617">
    <property type="protein sequence ID" value="QIW55023.1"/>
    <property type="molecule type" value="Genomic_DNA"/>
</dbReference>
<gene>
    <name evidence="3" type="ORF">GU336_12615</name>
</gene>
<dbReference type="InterPro" id="IPR010982">
    <property type="entry name" value="Lambda_DNA-bd_dom_sf"/>
</dbReference>
<name>A0A6H0UJQ9_9LACT</name>
<reference evidence="3 4" key="1">
    <citation type="submission" date="2019-12" db="EMBL/GenBank/DDBJ databases">
        <title>Whole genome sequences of Lactococcus raffinolactis strains isolated from sewage.</title>
        <authorList>
            <person name="Ybazeta G."/>
            <person name="Ross M."/>
            <person name="Brabant-Kirwan D."/>
            <person name="Saleh M."/>
            <person name="Dillon J.A."/>
            <person name="Splinter K."/>
            <person name="Nokhbeh R."/>
        </authorList>
    </citation>
    <scope>NUCLEOTIDE SEQUENCE [LARGE SCALE GENOMIC DNA]</scope>
    <source>
        <strain evidence="3 4">Lr_19_5</strain>
        <plasmid evidence="4">plraf_19_5_1</plasmid>
    </source>
</reference>
<evidence type="ECO:0000313" key="4">
    <source>
        <dbReference type="Proteomes" id="UP000501945"/>
    </source>
</evidence>
<feature type="domain" description="HTH cro/C1-type" evidence="2">
    <location>
        <begin position="7"/>
        <end position="62"/>
    </location>
</feature>
<keyword evidence="1" id="KW-0238">DNA-binding</keyword>
<geneLocation type="plasmid" evidence="4">
    <name>plraf_19_5_1</name>
</geneLocation>
<evidence type="ECO:0000313" key="3">
    <source>
        <dbReference type="EMBL" id="QIW55023.1"/>
    </source>
</evidence>
<dbReference type="GO" id="GO:0003677">
    <property type="term" value="F:DNA binding"/>
    <property type="evidence" value="ECO:0007669"/>
    <property type="project" value="UniProtKB-KW"/>
</dbReference>
<dbReference type="InterPro" id="IPR001387">
    <property type="entry name" value="Cro/C1-type_HTH"/>
</dbReference>
<dbReference type="SMART" id="SM00530">
    <property type="entry name" value="HTH_XRE"/>
    <property type="match status" value="1"/>
</dbReference>
<dbReference type="Proteomes" id="UP000501945">
    <property type="component" value="Plasmid pLraf_19_5_1"/>
</dbReference>
<dbReference type="PANTHER" id="PTHR46558:SF11">
    <property type="entry name" value="HTH-TYPE TRANSCRIPTIONAL REGULATOR XRE"/>
    <property type="match status" value="1"/>
</dbReference>
<protein>
    <submittedName>
        <fullName evidence="3">Helix-turn-helix domain-containing protein</fullName>
    </submittedName>
</protein>
<keyword evidence="3" id="KW-0614">Plasmid</keyword>
<organism evidence="3 4">
    <name type="scientific">Pseudolactococcus raffinolactis</name>
    <dbReference type="NCBI Taxonomy" id="1366"/>
    <lineage>
        <taxon>Bacteria</taxon>
        <taxon>Bacillati</taxon>
        <taxon>Bacillota</taxon>
        <taxon>Bacilli</taxon>
        <taxon>Lactobacillales</taxon>
        <taxon>Streptococcaceae</taxon>
        <taxon>Pseudolactococcus</taxon>
    </lineage>
</organism>
<dbReference type="CDD" id="cd00093">
    <property type="entry name" value="HTH_XRE"/>
    <property type="match status" value="1"/>
</dbReference>
<sequence>MLDKKRLKKLRNQFNYSQNEIAERLGVSQQQYQRLESGQTEFPRETTLNKLAEILDTTKEYLTDTEILPYYQKLSSLRKEESINFVKKQLKEQELE</sequence>
<accession>A0A6H0UJQ9</accession>
<dbReference type="RefSeq" id="WP_167839252.1">
    <property type="nucleotide sequence ID" value="NZ_CP047617.1"/>
</dbReference>
<evidence type="ECO:0000256" key="1">
    <source>
        <dbReference type="ARBA" id="ARBA00023125"/>
    </source>
</evidence>
<dbReference type="Pfam" id="PF01381">
    <property type="entry name" value="HTH_3"/>
    <property type="match status" value="1"/>
</dbReference>